<name>A0A8H3KWU8_9GLOM</name>
<dbReference type="EMBL" id="BLAL01000012">
    <property type="protein sequence ID" value="GES74446.1"/>
    <property type="molecule type" value="Genomic_DNA"/>
</dbReference>
<organism evidence="2 3">
    <name type="scientific">Rhizophagus clarus</name>
    <dbReference type="NCBI Taxonomy" id="94130"/>
    <lineage>
        <taxon>Eukaryota</taxon>
        <taxon>Fungi</taxon>
        <taxon>Fungi incertae sedis</taxon>
        <taxon>Mucoromycota</taxon>
        <taxon>Glomeromycotina</taxon>
        <taxon>Glomeromycetes</taxon>
        <taxon>Glomerales</taxon>
        <taxon>Glomeraceae</taxon>
        <taxon>Rhizophagus</taxon>
    </lineage>
</organism>
<gene>
    <name evidence="2" type="ORF">RCL2_000192700</name>
</gene>
<dbReference type="Proteomes" id="UP000615446">
    <property type="component" value="Unassembled WGS sequence"/>
</dbReference>
<reference evidence="2" key="1">
    <citation type="submission" date="2019-10" db="EMBL/GenBank/DDBJ databases">
        <title>Conservation and host-specific expression of non-tandemly repeated heterogenous ribosome RNA gene in arbuscular mycorrhizal fungi.</title>
        <authorList>
            <person name="Maeda T."/>
            <person name="Kobayashi Y."/>
            <person name="Nakagawa T."/>
            <person name="Ezawa T."/>
            <person name="Yamaguchi K."/>
            <person name="Bino T."/>
            <person name="Nishimoto Y."/>
            <person name="Shigenobu S."/>
            <person name="Kawaguchi M."/>
        </authorList>
    </citation>
    <scope>NUCLEOTIDE SEQUENCE</scope>
    <source>
        <strain evidence="2">HR1</strain>
    </source>
</reference>
<accession>A0A8H3KWU8</accession>
<sequence length="154" mass="17489">MRVNIISAYPVEILRLQIMNFQLDENSIPRPSLVVKLCGKIVSIQGTPNRSNGCSNEAIGLIGCSETYRFILGYEFSLCEPPGTKTEDKSKIRNMHQTLIRVISVEGRRMLRKQKADGAVNYRENEKNRLSLSQEEMEPQLSDSHTSDEALWNC</sequence>
<evidence type="ECO:0000256" key="1">
    <source>
        <dbReference type="SAM" id="MobiDB-lite"/>
    </source>
</evidence>
<evidence type="ECO:0000313" key="3">
    <source>
        <dbReference type="Proteomes" id="UP000615446"/>
    </source>
</evidence>
<evidence type="ECO:0000313" key="2">
    <source>
        <dbReference type="EMBL" id="GES74446.1"/>
    </source>
</evidence>
<protein>
    <submittedName>
        <fullName evidence="2">Uncharacterized protein</fullName>
    </submittedName>
</protein>
<comment type="caution">
    <text evidence="2">The sequence shown here is derived from an EMBL/GenBank/DDBJ whole genome shotgun (WGS) entry which is preliminary data.</text>
</comment>
<dbReference type="AlphaFoldDB" id="A0A8H3KWU8"/>
<feature type="region of interest" description="Disordered" evidence="1">
    <location>
        <begin position="115"/>
        <end position="154"/>
    </location>
</feature>
<proteinExistence type="predicted"/>